<dbReference type="RefSeq" id="WP_146657097.1">
    <property type="nucleotide sequence ID" value="NZ_NXGO01000140.1"/>
</dbReference>
<sequence length="428" mass="49138">MVSCIKLINNICKIESTKSLIEGGVVKGIITRKNNEFMIIDIGFRSNVRLYKHNLWNYNLLKINQQIDVRIEEFDSKKNGETLVSRRGLGIEESWIMLQQAYNSNSLISGQIVANVVEGYMVKVFDLLALLPFNPTDEDINIQLNKFGRYKIDKMDRKENLITLKQPNDNKEMEIKENINITLNKGDLVWGIVNKVTDTKIYIDLGWIDGVVDLCGIEWYEMLKLLWNVVVGSLILTKYNGKSEVKNILLLKWCGSDYPGYNIPILGIVLGINNNHFDIKFQRNNNNGVFNSIISVRNINKLQFGTDIRYHDVVKLVPDTIDISKKTICLKLDLEGTKYFNFVKTNEGRSIWGLISKIKGNSVVISLPWGLYGELNYIIRPFSSISNWFKLSYGRRINVRICDYDPVVNKISLALSKINKNNLVIIEE</sequence>
<feature type="domain" description="S1 motif" evidence="1">
    <location>
        <begin position="184"/>
        <end position="239"/>
    </location>
</feature>
<name>A0ABX4MFE0_9HYPH</name>
<keyword evidence="2" id="KW-0687">Ribonucleoprotein</keyword>
<dbReference type="Proteomes" id="UP000230981">
    <property type="component" value="Unassembled WGS sequence"/>
</dbReference>
<protein>
    <submittedName>
        <fullName evidence="2">30S ribosomal protein S1</fullName>
    </submittedName>
</protein>
<accession>A0ABX4MFE0</accession>
<dbReference type="SUPFAM" id="SSF50249">
    <property type="entry name" value="Nucleic acid-binding proteins"/>
    <property type="match status" value="1"/>
</dbReference>
<dbReference type="InterPro" id="IPR003029">
    <property type="entry name" value="S1_domain"/>
</dbReference>
<dbReference type="SMART" id="SM00316">
    <property type="entry name" value="S1"/>
    <property type="match status" value="2"/>
</dbReference>
<evidence type="ECO:0000259" key="1">
    <source>
        <dbReference type="SMART" id="SM00316"/>
    </source>
</evidence>
<keyword evidence="3" id="KW-1185">Reference proteome</keyword>
<dbReference type="EMBL" id="NXGO01000140">
    <property type="protein sequence ID" value="PIM95310.1"/>
    <property type="molecule type" value="Genomic_DNA"/>
</dbReference>
<gene>
    <name evidence="2" type="primary">rpsA</name>
    <name evidence="2" type="ORF">magtdc_296</name>
</gene>
<reference evidence="2" key="1">
    <citation type="submission" date="2017-09" db="EMBL/GenBank/DDBJ databases">
        <authorList>
            <person name="Campbell M.A."/>
            <person name="Lukasik P."/>
            <person name="Simon C."/>
            <person name="McCutcheon J.P."/>
        </authorList>
    </citation>
    <scope>NUCLEOTIDE SEQUENCE [LARGE SCALE GENOMIC DNA]</scope>
    <source>
        <strain evidence="2">MAGTDC</strain>
    </source>
</reference>
<proteinExistence type="predicted"/>
<organism evidence="2 3">
    <name type="scientific">Candidatus Hodgkinia cicadicola</name>
    <dbReference type="NCBI Taxonomy" id="573658"/>
    <lineage>
        <taxon>Bacteria</taxon>
        <taxon>Pseudomonadati</taxon>
        <taxon>Pseudomonadota</taxon>
        <taxon>Alphaproteobacteria</taxon>
        <taxon>Hyphomicrobiales</taxon>
        <taxon>Candidatus Hodgkinia</taxon>
    </lineage>
</organism>
<keyword evidence="2" id="KW-0689">Ribosomal protein</keyword>
<dbReference type="GO" id="GO:0005840">
    <property type="term" value="C:ribosome"/>
    <property type="evidence" value="ECO:0007669"/>
    <property type="project" value="UniProtKB-KW"/>
</dbReference>
<comment type="caution">
    <text evidence="2">The sequence shown here is derived from an EMBL/GenBank/DDBJ whole genome shotgun (WGS) entry which is preliminary data.</text>
</comment>
<dbReference type="InterPro" id="IPR012340">
    <property type="entry name" value="NA-bd_OB-fold"/>
</dbReference>
<evidence type="ECO:0000313" key="2">
    <source>
        <dbReference type="EMBL" id="PIM95310.1"/>
    </source>
</evidence>
<feature type="domain" description="S1 motif" evidence="1">
    <location>
        <begin position="21"/>
        <end position="87"/>
    </location>
</feature>
<evidence type="ECO:0000313" key="3">
    <source>
        <dbReference type="Proteomes" id="UP000230981"/>
    </source>
</evidence>